<keyword evidence="6" id="KW-1185">Reference proteome</keyword>
<evidence type="ECO:0000256" key="2">
    <source>
        <dbReference type="ARBA" id="ARBA00022490"/>
    </source>
</evidence>
<dbReference type="EC" id="3.1.4.11" evidence="4"/>
<dbReference type="PROSITE" id="PS50008">
    <property type="entry name" value="PIPLC_Y_DOMAIN"/>
    <property type="match status" value="1"/>
</dbReference>
<dbReference type="SMART" id="SM00149">
    <property type="entry name" value="PLCYc"/>
    <property type="match status" value="1"/>
</dbReference>
<organism evidence="5 6">
    <name type="scientific">Paramuricea clavata</name>
    <name type="common">Red gorgonian</name>
    <name type="synonym">Violescent sea-whip</name>
    <dbReference type="NCBI Taxonomy" id="317549"/>
    <lineage>
        <taxon>Eukaryota</taxon>
        <taxon>Metazoa</taxon>
        <taxon>Cnidaria</taxon>
        <taxon>Anthozoa</taxon>
        <taxon>Octocorallia</taxon>
        <taxon>Malacalcyonacea</taxon>
        <taxon>Plexauridae</taxon>
        <taxon>Paramuricea</taxon>
    </lineage>
</organism>
<evidence type="ECO:0000313" key="6">
    <source>
        <dbReference type="Proteomes" id="UP001152795"/>
    </source>
</evidence>
<keyword evidence="2" id="KW-0963">Cytoplasm</keyword>
<accession>A0A7D9J4D4</accession>
<comment type="subcellular location">
    <subcellularLocation>
        <location evidence="1">Cytoplasm</location>
    </subcellularLocation>
</comment>
<name>A0A7D9J4D4_PARCT</name>
<dbReference type="Gene3D" id="2.60.40.150">
    <property type="entry name" value="C2 domain"/>
    <property type="match status" value="1"/>
</dbReference>
<gene>
    <name evidence="5" type="ORF">PACLA_8A009088</name>
</gene>
<dbReference type="PROSITE" id="PS50004">
    <property type="entry name" value="C2"/>
    <property type="match status" value="1"/>
</dbReference>
<dbReference type="SUPFAM" id="SSF49562">
    <property type="entry name" value="C2 domain (Calcium/lipid-binding domain, CaLB)"/>
    <property type="match status" value="1"/>
</dbReference>
<dbReference type="Pfam" id="PF00387">
    <property type="entry name" value="PI-PLC-Y"/>
    <property type="match status" value="1"/>
</dbReference>
<dbReference type="Pfam" id="PF00388">
    <property type="entry name" value="PI-PLC-X"/>
    <property type="match status" value="1"/>
</dbReference>
<dbReference type="PROSITE" id="PS50007">
    <property type="entry name" value="PIPLC_X_DOMAIN"/>
    <property type="match status" value="1"/>
</dbReference>
<dbReference type="GO" id="GO:0048015">
    <property type="term" value="P:phosphatidylinositol-mediated signaling"/>
    <property type="evidence" value="ECO:0007669"/>
    <property type="project" value="TreeGrafter"/>
</dbReference>
<evidence type="ECO:0000256" key="4">
    <source>
        <dbReference type="RuleBase" id="RU361133"/>
    </source>
</evidence>
<dbReference type="FunFam" id="1.10.238.10:FF:000005">
    <property type="entry name" value="Phosphoinositide phospholipase C"/>
    <property type="match status" value="1"/>
</dbReference>
<dbReference type="Proteomes" id="UP001152795">
    <property type="component" value="Unassembled WGS sequence"/>
</dbReference>
<dbReference type="InterPro" id="IPR011992">
    <property type="entry name" value="EF-hand-dom_pair"/>
</dbReference>
<dbReference type="SMART" id="SM00148">
    <property type="entry name" value="PLCXc"/>
    <property type="match status" value="1"/>
</dbReference>
<dbReference type="OrthoDB" id="269822at2759"/>
<dbReference type="InterPro" id="IPR035892">
    <property type="entry name" value="C2_domain_sf"/>
</dbReference>
<dbReference type="SUPFAM" id="SSF51695">
    <property type="entry name" value="PLC-like phosphodiesterases"/>
    <property type="match status" value="1"/>
</dbReference>
<dbReference type="GO" id="GO:0007214">
    <property type="term" value="P:gamma-aminobutyric acid signaling pathway"/>
    <property type="evidence" value="ECO:0007669"/>
    <property type="project" value="TreeGrafter"/>
</dbReference>
<dbReference type="Pfam" id="PF00168">
    <property type="entry name" value="C2"/>
    <property type="match status" value="1"/>
</dbReference>
<dbReference type="AlphaFoldDB" id="A0A7D9J4D4"/>
<dbReference type="SUPFAM" id="SSF47473">
    <property type="entry name" value="EF-hand"/>
    <property type="match status" value="1"/>
</dbReference>
<evidence type="ECO:0000313" key="5">
    <source>
        <dbReference type="EMBL" id="CAB4021647.1"/>
    </source>
</evidence>
<dbReference type="CDD" id="cd16206">
    <property type="entry name" value="EFh_PRIP"/>
    <property type="match status" value="1"/>
</dbReference>
<dbReference type="GO" id="GO:0016042">
    <property type="term" value="P:lipid catabolic process"/>
    <property type="evidence" value="ECO:0007669"/>
    <property type="project" value="UniProtKB-KW"/>
</dbReference>
<dbReference type="CDD" id="cd00275">
    <property type="entry name" value="C2_PLC_like"/>
    <property type="match status" value="1"/>
</dbReference>
<dbReference type="GO" id="GO:0046488">
    <property type="term" value="P:phosphatidylinositol metabolic process"/>
    <property type="evidence" value="ECO:0007669"/>
    <property type="project" value="TreeGrafter"/>
</dbReference>
<evidence type="ECO:0000256" key="1">
    <source>
        <dbReference type="ARBA" id="ARBA00004496"/>
    </source>
</evidence>
<dbReference type="GO" id="GO:0005737">
    <property type="term" value="C:cytoplasm"/>
    <property type="evidence" value="ECO:0007669"/>
    <property type="project" value="UniProtKB-SubCell"/>
</dbReference>
<dbReference type="GO" id="GO:0032228">
    <property type="term" value="P:regulation of synaptic transmission, GABAergic"/>
    <property type="evidence" value="ECO:0007669"/>
    <property type="project" value="TreeGrafter"/>
</dbReference>
<dbReference type="FunFam" id="3.20.20.190:FF:000001">
    <property type="entry name" value="Phosphoinositide phospholipase C"/>
    <property type="match status" value="1"/>
</dbReference>
<dbReference type="SMART" id="SM00239">
    <property type="entry name" value="C2"/>
    <property type="match status" value="1"/>
</dbReference>
<dbReference type="PANTHER" id="PTHR10336:SF196">
    <property type="entry name" value="PHOSPHOINOSITIDE PHOSPHOLIPASE C"/>
    <property type="match status" value="1"/>
</dbReference>
<dbReference type="InterPro" id="IPR000909">
    <property type="entry name" value="PLipase_C_PInositol-sp_X_dom"/>
</dbReference>
<keyword evidence="4" id="KW-0442">Lipid degradation</keyword>
<dbReference type="InterPro" id="IPR001711">
    <property type="entry name" value="PLipase_C_Pinositol-sp_Y"/>
</dbReference>
<dbReference type="InterPro" id="IPR017946">
    <property type="entry name" value="PLC-like_Pdiesterase_TIM-brl"/>
</dbReference>
<sequence>MFILADKKNKGLLNETEILSLLQQLNVTASARVAKQKFKEIAANNPRPQKNSLNKEEFLQLYKDLTTRPEIYFLMARYASNKDYLTTDDLLIFLESEQGLTRVGKDHCVEIINHCEPTVEGKKKKCMGIDGFTKYLMKPTNDLFNADCLQVTQDMTQPLSHYFIASSHNTYLLEDQITGKSSVAGYTKALCELCCRCVELDCWDGANDEPMIYHGRTLTSKILFKDAVEAINDCVFETSDYPVILSLENHCSMKQQSVMANYLKDILKDKLHVVPPDRDKDCLPSPEELKGKILIKNKKLAEDSGEDYVSAEEEEEDFDSGNITLNGDQNIKNLSPKKSLKKLPSNGKEDLKATKKTIKLSKELSDLVTCCKSVRFENFANSAEDQKYWEMSSLGETTAKKLITTHPEEFVNHNKTFLTRIYPSGKRVDSSNYSPVDMWNFGCQMVALNYQTGGLAMDLNTAKFNNNGRCGYILKPSVMREKIAYFNPACKDAIAGVTPQILRIKIISGQQFPKPKMSNTKGEVIDPFVSVSVYGIPADTVQEKTRTVTNNGFNPVFDETFEFHINLPELALVRFVVLDDDFIGDAFIGQYTIPFVCMQQGYRHVRLQNSLGEPMYSVTLFIHVTITGEEETGKIKRTSLKRSKKGRDYTRLRTVGVPAVDETFKTAIQPIRDGTDLRENVQNALGTLKETCGVAPRSNIKQCLRLLASRLEASSQTVNLILTMDEQYPCFECDGEMPDVLKKAMAALEQVTQESRNLIQRCDSVHERITQCERAGMEWHEEFQNVCIKEGLKEKRLSKAIENYAWNIRVIKGQADLLLAAREESSEYLRQIPEAAMASGLVSNLAEDSKQSET</sequence>
<keyword evidence="4" id="KW-0378">Hydrolase</keyword>
<proteinExistence type="predicted"/>
<reference evidence="5" key="1">
    <citation type="submission" date="2020-04" db="EMBL/GenBank/DDBJ databases">
        <authorList>
            <person name="Alioto T."/>
            <person name="Alioto T."/>
            <person name="Gomez Garrido J."/>
        </authorList>
    </citation>
    <scope>NUCLEOTIDE SEQUENCE</scope>
    <source>
        <strain evidence="5">A484AB</strain>
    </source>
</reference>
<dbReference type="PRINTS" id="PR00390">
    <property type="entry name" value="PHPHLIPASEC"/>
</dbReference>
<dbReference type="Gene3D" id="3.20.20.190">
    <property type="entry name" value="Phosphatidylinositol (PI) phosphodiesterase"/>
    <property type="match status" value="1"/>
</dbReference>
<dbReference type="EMBL" id="CACRXK020011545">
    <property type="protein sequence ID" value="CAB4021647.1"/>
    <property type="molecule type" value="Genomic_DNA"/>
</dbReference>
<dbReference type="GO" id="GO:0051209">
    <property type="term" value="P:release of sequestered calcium ion into cytosol"/>
    <property type="evidence" value="ECO:0007669"/>
    <property type="project" value="TreeGrafter"/>
</dbReference>
<dbReference type="PANTHER" id="PTHR10336">
    <property type="entry name" value="PHOSPHOINOSITIDE-SPECIFIC PHOSPHOLIPASE C FAMILY PROTEIN"/>
    <property type="match status" value="1"/>
</dbReference>
<comment type="catalytic activity">
    <reaction evidence="4">
        <text>a 1,2-diacyl-sn-glycero-3-phospho-(1D-myo-inositol-4,5-bisphosphate) + H2O = 1D-myo-inositol 1,4,5-trisphosphate + a 1,2-diacyl-sn-glycerol + H(+)</text>
        <dbReference type="Rhea" id="RHEA:33179"/>
        <dbReference type="ChEBI" id="CHEBI:15377"/>
        <dbReference type="ChEBI" id="CHEBI:15378"/>
        <dbReference type="ChEBI" id="CHEBI:17815"/>
        <dbReference type="ChEBI" id="CHEBI:58456"/>
        <dbReference type="ChEBI" id="CHEBI:203600"/>
        <dbReference type="EC" id="3.1.4.11"/>
    </reaction>
</comment>
<dbReference type="Pfam" id="PF09279">
    <property type="entry name" value="EF-hand_like"/>
    <property type="match status" value="1"/>
</dbReference>
<comment type="caution">
    <text evidence="5">The sequence shown here is derived from an EMBL/GenBank/DDBJ whole genome shotgun (WGS) entry which is preliminary data.</text>
</comment>
<dbReference type="InterPro" id="IPR001192">
    <property type="entry name" value="PI-PLC_fam"/>
</dbReference>
<protein>
    <recommendedName>
        <fullName evidence="4">Phosphoinositide phospholipase C</fullName>
        <ecNumber evidence="4">3.1.4.11</ecNumber>
    </recommendedName>
</protein>
<dbReference type="Gene3D" id="1.10.238.10">
    <property type="entry name" value="EF-hand"/>
    <property type="match status" value="2"/>
</dbReference>
<evidence type="ECO:0000256" key="3">
    <source>
        <dbReference type="ARBA" id="ARBA00023224"/>
    </source>
</evidence>
<dbReference type="InterPro" id="IPR015359">
    <property type="entry name" value="PLC_EF-hand-like"/>
</dbReference>
<keyword evidence="4" id="KW-0443">Lipid metabolism</keyword>
<dbReference type="GO" id="GO:0004435">
    <property type="term" value="F:phosphatidylinositol-4,5-bisphosphate phospholipase C activity"/>
    <property type="evidence" value="ECO:0007669"/>
    <property type="project" value="UniProtKB-EC"/>
</dbReference>
<dbReference type="InterPro" id="IPR000008">
    <property type="entry name" value="C2_dom"/>
</dbReference>
<keyword evidence="3" id="KW-0807">Transducer</keyword>